<dbReference type="InterPro" id="IPR006805">
    <property type="entry name" value="Anth_synth_I_N"/>
</dbReference>
<evidence type="ECO:0000256" key="12">
    <source>
        <dbReference type="ARBA" id="ARBA00023239"/>
    </source>
</evidence>
<evidence type="ECO:0000256" key="15">
    <source>
        <dbReference type="RuleBase" id="RU364045"/>
    </source>
</evidence>
<dbReference type="Pfam" id="PF00425">
    <property type="entry name" value="Chorismate_bind"/>
    <property type="match status" value="1"/>
</dbReference>
<evidence type="ECO:0000256" key="14">
    <source>
        <dbReference type="ARBA" id="ARBA00047683"/>
    </source>
</evidence>
<comment type="similarity">
    <text evidence="3 15">Belongs to the anthranilate synthase component I family.</text>
</comment>
<evidence type="ECO:0000256" key="9">
    <source>
        <dbReference type="ARBA" id="ARBA00022822"/>
    </source>
</evidence>
<evidence type="ECO:0000256" key="13">
    <source>
        <dbReference type="ARBA" id="ARBA00025634"/>
    </source>
</evidence>
<dbReference type="GO" id="GO:0000162">
    <property type="term" value="P:L-tryptophan biosynthetic process"/>
    <property type="evidence" value="ECO:0007669"/>
    <property type="project" value="UniProtKB-UniPathway"/>
</dbReference>
<evidence type="ECO:0000313" key="19">
    <source>
        <dbReference type="Proteomes" id="UP000593626"/>
    </source>
</evidence>
<evidence type="ECO:0000256" key="3">
    <source>
        <dbReference type="ARBA" id="ARBA00009562"/>
    </source>
</evidence>
<dbReference type="AlphaFoldDB" id="A0A7S8CAW0"/>
<dbReference type="SUPFAM" id="SSF56322">
    <property type="entry name" value="ADC synthase"/>
    <property type="match status" value="1"/>
</dbReference>
<comment type="function">
    <text evidence="13 15">Part of a heterotetrameric complex that catalyzes the two-step biosynthesis of anthranilate, an intermediate in the biosynthesis of L-tryptophan. In the first step, the glutamine-binding beta subunit (TrpG) of anthranilate synthase (AS) provides the glutamine amidotransferase activity which generates ammonia as a substrate that, along with chorismate, is used in the second step, catalyzed by the large alpha subunit of AS (TrpE) to produce anthranilate. In the absence of TrpG, TrpE can synthesize anthranilate directly from chorismate and high concentrations of ammonia.</text>
</comment>
<evidence type="ECO:0000256" key="2">
    <source>
        <dbReference type="ARBA" id="ARBA00004873"/>
    </source>
</evidence>
<comment type="subunit">
    <text evidence="4 15">Heterotetramer consisting of two non-identical subunits: a beta subunit (TrpG) and a large alpha subunit (TrpE).</text>
</comment>
<keyword evidence="8 15" id="KW-0479">Metal-binding</keyword>
<evidence type="ECO:0000256" key="11">
    <source>
        <dbReference type="ARBA" id="ARBA00023141"/>
    </source>
</evidence>
<keyword evidence="10 15" id="KW-0460">Magnesium</keyword>
<evidence type="ECO:0000256" key="6">
    <source>
        <dbReference type="ARBA" id="ARBA00020653"/>
    </source>
</evidence>
<reference evidence="18 19" key="1">
    <citation type="submission" date="2019-07" db="EMBL/GenBank/DDBJ databases">
        <title>Genome sequence of 2 isolates from Red Sea Mangroves.</title>
        <authorList>
            <person name="Sefrji F."/>
            <person name="Michoud G."/>
            <person name="Merlino G."/>
            <person name="Daffonchio D."/>
        </authorList>
    </citation>
    <scope>NUCLEOTIDE SEQUENCE [LARGE SCALE GENOMIC DNA]</scope>
    <source>
        <strain evidence="18 19">R1DC41</strain>
    </source>
</reference>
<dbReference type="InterPro" id="IPR005801">
    <property type="entry name" value="ADC_synthase"/>
</dbReference>
<name>A0A7S8CAW0_9BACI</name>
<dbReference type="KEGG" id="mcui:G8O30_06155"/>
<evidence type="ECO:0000256" key="1">
    <source>
        <dbReference type="ARBA" id="ARBA00001946"/>
    </source>
</evidence>
<sequence>MSKEKQRLIRELPGDVLTPVSAYLQLNGRNKCFLESSNKHEDSGRFSIIGQNPSFMLEKRNQTYQKVSLLNNHVEELDSNDLTGAIAEIMPKQNVNSELPLLDGLVGYVGYDVIREREKIGSYPTDDSQIADVSFYYMDEIVIFDHLKQSVYVVVTQRENETDNALQIRLDEILQDLQQPASNYLDSYVSLGEFSSSVKKDQFIKEVKTLKQHILEGDIFQAVLSQRFEAPFEGNPFELYRKLRKKNPSPYMFYLDFPDQQILGASPECYIKKQEMEVLTNPIAGTRKRGKTPDEDQALEKELVRNEKELAEHDMLVDLGRNDLNMLCEAGSVTVTNYQKVVKYEHVMHLVSEVTGKLRNDVHELSPITACLPAGTVSGAPKIRAMQLINEAEPVKRAVYSGGIGYISSNYNFDFALAIRMMRIQDNKAFVQAGAGIVFDSEPEAEYEETVHKAKSIVGVLV</sequence>
<evidence type="ECO:0000256" key="4">
    <source>
        <dbReference type="ARBA" id="ARBA00011575"/>
    </source>
</evidence>
<keyword evidence="9 15" id="KW-0822">Tryptophan biosynthesis</keyword>
<dbReference type="UniPathway" id="UPA00035">
    <property type="reaction ID" value="UER00040"/>
</dbReference>
<evidence type="ECO:0000256" key="8">
    <source>
        <dbReference type="ARBA" id="ARBA00022723"/>
    </source>
</evidence>
<comment type="catalytic activity">
    <reaction evidence="14 15">
        <text>chorismate + L-glutamine = anthranilate + pyruvate + L-glutamate + H(+)</text>
        <dbReference type="Rhea" id="RHEA:21732"/>
        <dbReference type="ChEBI" id="CHEBI:15361"/>
        <dbReference type="ChEBI" id="CHEBI:15378"/>
        <dbReference type="ChEBI" id="CHEBI:16567"/>
        <dbReference type="ChEBI" id="CHEBI:29748"/>
        <dbReference type="ChEBI" id="CHEBI:29985"/>
        <dbReference type="ChEBI" id="CHEBI:58359"/>
        <dbReference type="EC" id="4.1.3.27"/>
    </reaction>
</comment>
<dbReference type="Gene3D" id="3.60.120.10">
    <property type="entry name" value="Anthranilate synthase"/>
    <property type="match status" value="1"/>
</dbReference>
<feature type="domain" description="Anthranilate synthase component I N-terminal" evidence="17">
    <location>
        <begin position="15"/>
        <end position="153"/>
    </location>
</feature>
<evidence type="ECO:0000256" key="7">
    <source>
        <dbReference type="ARBA" id="ARBA00022605"/>
    </source>
</evidence>
<keyword evidence="11 15" id="KW-0057">Aromatic amino acid biosynthesis</keyword>
<evidence type="ECO:0000256" key="10">
    <source>
        <dbReference type="ARBA" id="ARBA00022842"/>
    </source>
</evidence>
<evidence type="ECO:0000259" key="17">
    <source>
        <dbReference type="Pfam" id="PF04715"/>
    </source>
</evidence>
<dbReference type="InterPro" id="IPR005256">
    <property type="entry name" value="Anth_synth_I_PabB"/>
</dbReference>
<accession>A0A7S8CAW0</accession>
<dbReference type="RefSeq" id="WP_239674103.1">
    <property type="nucleotide sequence ID" value="NZ_CP049742.1"/>
</dbReference>
<proteinExistence type="inferred from homology"/>
<dbReference type="PANTHER" id="PTHR11236:SF48">
    <property type="entry name" value="ISOCHORISMATE SYNTHASE MENF"/>
    <property type="match status" value="1"/>
</dbReference>
<dbReference type="Pfam" id="PF04715">
    <property type="entry name" value="Anth_synt_I_N"/>
    <property type="match status" value="1"/>
</dbReference>
<dbReference type="InterPro" id="IPR019999">
    <property type="entry name" value="Anth_synth_I-like"/>
</dbReference>
<evidence type="ECO:0000259" key="16">
    <source>
        <dbReference type="Pfam" id="PF00425"/>
    </source>
</evidence>
<keyword evidence="12 15" id="KW-0456">Lyase</keyword>
<comment type="pathway">
    <text evidence="2 15">Amino-acid biosynthesis; L-tryptophan biosynthesis; L-tryptophan from chorismate: step 1/5.</text>
</comment>
<evidence type="ECO:0000313" key="18">
    <source>
        <dbReference type="EMBL" id="QPC46578.1"/>
    </source>
</evidence>
<organism evidence="18 19">
    <name type="scientific">Mangrovibacillus cuniculi</name>
    <dbReference type="NCBI Taxonomy" id="2593652"/>
    <lineage>
        <taxon>Bacteria</taxon>
        <taxon>Bacillati</taxon>
        <taxon>Bacillota</taxon>
        <taxon>Bacilli</taxon>
        <taxon>Bacillales</taxon>
        <taxon>Bacillaceae</taxon>
        <taxon>Mangrovibacillus</taxon>
    </lineage>
</organism>
<keyword evidence="7 15" id="KW-0028">Amino-acid biosynthesis</keyword>
<dbReference type="GO" id="GO:0046872">
    <property type="term" value="F:metal ion binding"/>
    <property type="evidence" value="ECO:0007669"/>
    <property type="project" value="UniProtKB-KW"/>
</dbReference>
<protein>
    <recommendedName>
        <fullName evidence="6 15">Anthranilate synthase component 1</fullName>
        <ecNumber evidence="5 15">4.1.3.27</ecNumber>
    </recommendedName>
</protein>
<feature type="domain" description="Chorismate-utilising enzyme C-terminal" evidence="16">
    <location>
        <begin position="200"/>
        <end position="453"/>
    </location>
</feature>
<dbReference type="EC" id="4.1.3.27" evidence="5 15"/>
<dbReference type="EMBL" id="CP049742">
    <property type="protein sequence ID" value="QPC46578.1"/>
    <property type="molecule type" value="Genomic_DNA"/>
</dbReference>
<dbReference type="InterPro" id="IPR015890">
    <property type="entry name" value="Chorismate_C"/>
</dbReference>
<dbReference type="PANTHER" id="PTHR11236">
    <property type="entry name" value="AMINOBENZOATE/ANTHRANILATE SYNTHASE"/>
    <property type="match status" value="1"/>
</dbReference>
<dbReference type="PRINTS" id="PR00095">
    <property type="entry name" value="ANTSNTHASEI"/>
</dbReference>
<dbReference type="GO" id="GO:0004049">
    <property type="term" value="F:anthranilate synthase activity"/>
    <property type="evidence" value="ECO:0007669"/>
    <property type="project" value="UniProtKB-EC"/>
</dbReference>
<gene>
    <name evidence="15 18" type="primary">trpE</name>
    <name evidence="18" type="ORF">G8O30_06155</name>
</gene>
<comment type="cofactor">
    <cofactor evidence="1 15">
        <name>Mg(2+)</name>
        <dbReference type="ChEBI" id="CHEBI:18420"/>
    </cofactor>
</comment>
<evidence type="ECO:0000256" key="5">
    <source>
        <dbReference type="ARBA" id="ARBA00012266"/>
    </source>
</evidence>
<dbReference type="Proteomes" id="UP000593626">
    <property type="component" value="Chromosome"/>
</dbReference>
<keyword evidence="19" id="KW-1185">Reference proteome</keyword>
<dbReference type="NCBIfam" id="TIGR00564">
    <property type="entry name" value="trpE_most"/>
    <property type="match status" value="1"/>
</dbReference>